<feature type="domain" description="ABM" evidence="2">
    <location>
        <begin position="2"/>
        <end position="93"/>
    </location>
</feature>
<evidence type="ECO:0000313" key="4">
    <source>
        <dbReference type="Proteomes" id="UP000032458"/>
    </source>
</evidence>
<feature type="region of interest" description="Disordered" evidence="1">
    <location>
        <begin position="92"/>
        <end position="111"/>
    </location>
</feature>
<dbReference type="Proteomes" id="UP000032458">
    <property type="component" value="Unassembled WGS sequence"/>
</dbReference>
<dbReference type="InterPro" id="IPR050744">
    <property type="entry name" value="AI-2_Isomerase_LsrG"/>
</dbReference>
<evidence type="ECO:0000313" key="3">
    <source>
        <dbReference type="EMBL" id="KIZ16208.1"/>
    </source>
</evidence>
<accession>A0A0D7CJ36</accession>
<organism evidence="3 4">
    <name type="scientific">Streptomyces natalensis ATCC 27448</name>
    <dbReference type="NCBI Taxonomy" id="1240678"/>
    <lineage>
        <taxon>Bacteria</taxon>
        <taxon>Bacillati</taxon>
        <taxon>Actinomycetota</taxon>
        <taxon>Actinomycetes</taxon>
        <taxon>Kitasatosporales</taxon>
        <taxon>Streptomycetaceae</taxon>
        <taxon>Streptomyces</taxon>
    </lineage>
</organism>
<dbReference type="PATRIC" id="fig|1240678.4.peg.5049"/>
<dbReference type="PANTHER" id="PTHR33336:SF3">
    <property type="entry name" value="ABM DOMAIN-CONTAINING PROTEIN"/>
    <property type="match status" value="1"/>
</dbReference>
<keyword evidence="3" id="KW-0503">Monooxygenase</keyword>
<dbReference type="InterPro" id="IPR011008">
    <property type="entry name" value="Dimeric_a/b-barrel"/>
</dbReference>
<dbReference type="PROSITE" id="PS51725">
    <property type="entry name" value="ABM"/>
    <property type="match status" value="1"/>
</dbReference>
<dbReference type="SUPFAM" id="SSF54909">
    <property type="entry name" value="Dimeric alpha+beta barrel"/>
    <property type="match status" value="1"/>
</dbReference>
<proteinExistence type="predicted"/>
<dbReference type="GO" id="GO:0004497">
    <property type="term" value="F:monooxygenase activity"/>
    <property type="evidence" value="ECO:0007669"/>
    <property type="project" value="UniProtKB-KW"/>
</dbReference>
<reference evidence="3 4" key="1">
    <citation type="submission" date="2014-09" db="EMBL/GenBank/DDBJ databases">
        <title>Draft genome sequence of Streptomyces natalensis ATCC 27448, producer of the antifungal pimaricin.</title>
        <authorList>
            <person name="Mendes M.V."/>
            <person name="Beites T."/>
            <person name="Pires S."/>
            <person name="Santos C.L."/>
            <person name="Moradas-Ferreira P."/>
        </authorList>
    </citation>
    <scope>NUCLEOTIDE SEQUENCE [LARGE SCALE GENOMIC DNA]</scope>
    <source>
        <strain evidence="3 4">ATCC 27448</strain>
    </source>
</reference>
<dbReference type="Gene3D" id="3.30.70.100">
    <property type="match status" value="1"/>
</dbReference>
<dbReference type="PANTHER" id="PTHR33336">
    <property type="entry name" value="QUINOL MONOOXYGENASE YGIN-RELATED"/>
    <property type="match status" value="1"/>
</dbReference>
<sequence>MIFITVKFTVRPEQSDNWLDLVDDFTQATRREPGNIFFEWSRSVTDPHQFVLVEAFRDGEAGKEHVESEHFKAAMEDMSYAVAGRPQIVSTEIPGMDGWGEMGEITPREPK</sequence>
<dbReference type="Pfam" id="PF03992">
    <property type="entry name" value="ABM"/>
    <property type="match status" value="1"/>
</dbReference>
<keyword evidence="3" id="KW-0560">Oxidoreductase</keyword>
<dbReference type="EMBL" id="JRKI01000029">
    <property type="protein sequence ID" value="KIZ16208.1"/>
    <property type="molecule type" value="Genomic_DNA"/>
</dbReference>
<dbReference type="InterPro" id="IPR007138">
    <property type="entry name" value="ABM_dom"/>
</dbReference>
<keyword evidence="4" id="KW-1185">Reference proteome</keyword>
<evidence type="ECO:0000256" key="1">
    <source>
        <dbReference type="SAM" id="MobiDB-lite"/>
    </source>
</evidence>
<protein>
    <submittedName>
        <fullName evidence="3">Antibiotic biosynthesis monooxygenase</fullName>
    </submittedName>
</protein>
<comment type="caution">
    <text evidence="3">The sequence shown here is derived from an EMBL/GenBank/DDBJ whole genome shotgun (WGS) entry which is preliminary data.</text>
</comment>
<dbReference type="RefSeq" id="WP_030071270.1">
    <property type="nucleotide sequence ID" value="NZ_JRKI01000029.1"/>
</dbReference>
<gene>
    <name evidence="3" type="ORF">SNA_23725</name>
</gene>
<dbReference type="AlphaFoldDB" id="A0A0D7CJ36"/>
<name>A0A0D7CJ36_9ACTN</name>
<evidence type="ECO:0000259" key="2">
    <source>
        <dbReference type="PROSITE" id="PS51725"/>
    </source>
</evidence>